<comment type="subcellular location">
    <subcellularLocation>
        <location evidence="1">Membrane</location>
        <topology evidence="1">Multi-pass membrane protein</topology>
    </subcellularLocation>
</comment>
<keyword evidence="8" id="KW-0350">Heme biosynthesis</keyword>
<evidence type="ECO:0000256" key="10">
    <source>
        <dbReference type="ARBA" id="ARBA00023157"/>
    </source>
</evidence>
<comment type="pathway">
    <text evidence="11">Porphyrin-containing compound metabolism.</text>
</comment>
<keyword evidence="6" id="KW-0560">Oxidoreductase</keyword>
<keyword evidence="10" id="KW-1015">Disulfide bond</keyword>
<evidence type="ECO:0000256" key="2">
    <source>
        <dbReference type="ARBA" id="ARBA00022475"/>
    </source>
</evidence>
<keyword evidence="3 12" id="KW-0812">Transmembrane</keyword>
<evidence type="ECO:0000256" key="8">
    <source>
        <dbReference type="ARBA" id="ARBA00023133"/>
    </source>
</evidence>
<accession>A0AAU6WA67</accession>
<keyword evidence="5 12" id="KW-1133">Transmembrane helix</keyword>
<evidence type="ECO:0000256" key="4">
    <source>
        <dbReference type="ARBA" id="ARBA00022723"/>
    </source>
</evidence>
<dbReference type="GO" id="GO:0016491">
    <property type="term" value="F:oxidoreductase activity"/>
    <property type="evidence" value="ECO:0007669"/>
    <property type="project" value="UniProtKB-KW"/>
</dbReference>
<feature type="transmembrane region" description="Helical" evidence="12">
    <location>
        <begin position="178"/>
        <end position="204"/>
    </location>
</feature>
<evidence type="ECO:0000256" key="3">
    <source>
        <dbReference type="ARBA" id="ARBA00022692"/>
    </source>
</evidence>
<dbReference type="PANTHER" id="PTHR35457:SF1">
    <property type="entry name" value="HEME A SYNTHASE"/>
    <property type="match status" value="1"/>
</dbReference>
<proteinExistence type="predicted"/>
<dbReference type="EMBL" id="CP125942">
    <property type="protein sequence ID" value="XAO44575.1"/>
    <property type="molecule type" value="Genomic_DNA"/>
</dbReference>
<evidence type="ECO:0000256" key="11">
    <source>
        <dbReference type="ARBA" id="ARBA00023444"/>
    </source>
</evidence>
<evidence type="ECO:0000256" key="6">
    <source>
        <dbReference type="ARBA" id="ARBA00023002"/>
    </source>
</evidence>
<keyword evidence="2" id="KW-1003">Cell membrane</keyword>
<keyword evidence="4" id="KW-0479">Metal-binding</keyword>
<dbReference type="GO" id="GO:0046872">
    <property type="term" value="F:metal ion binding"/>
    <property type="evidence" value="ECO:0007669"/>
    <property type="project" value="UniProtKB-KW"/>
</dbReference>
<evidence type="ECO:0000313" key="13">
    <source>
        <dbReference type="EMBL" id="XAO44575.1"/>
    </source>
</evidence>
<sequence length="312" mass="33501">MSSDLATKSWSEKLPTKVTGLVHGLAIASLVSQVGIIVTGGAVRLTNSGLGCSHWPNCVPGSMTPVPAMGIHGIIEFGNRTLTFVLLAIAVAFLISVWSMRRTHASLFKLGLVLLLGIPGQAVIGGITVWTGLNPWVVSLHFLLSGTLVILATILVNRTRTELKAQEHQPTTKTIRQVATAAWIFSIISVILGTIVTGTGPHAGDATTPRHMFDPLLVTRMHTAPVYLLILATIVLLVLAYKAGENARLRASLWWLVVVILIQAAIGYTQHFTGLPIALVLLHMLGASLLLVSSTDVWDRANLLPKYQRVDS</sequence>
<evidence type="ECO:0000256" key="1">
    <source>
        <dbReference type="ARBA" id="ARBA00004141"/>
    </source>
</evidence>
<dbReference type="PANTHER" id="PTHR35457">
    <property type="entry name" value="HEME A SYNTHASE"/>
    <property type="match status" value="1"/>
</dbReference>
<dbReference type="KEGG" id="gey:QMQ05_09315"/>
<keyword evidence="14" id="KW-1185">Reference proteome</keyword>
<feature type="transmembrane region" description="Helical" evidence="12">
    <location>
        <begin position="224"/>
        <end position="241"/>
    </location>
</feature>
<gene>
    <name evidence="13" type="ORF">QMQ05_09315</name>
</gene>
<organism evidence="13 14">
    <name type="scientific">Glutamicibacter ectropisis</name>
    <dbReference type="NCBI Taxonomy" id="3046593"/>
    <lineage>
        <taxon>Bacteria</taxon>
        <taxon>Bacillati</taxon>
        <taxon>Actinomycetota</taxon>
        <taxon>Actinomycetes</taxon>
        <taxon>Micrococcales</taxon>
        <taxon>Micrococcaceae</taxon>
        <taxon>Glutamicibacter</taxon>
    </lineage>
</organism>
<dbReference type="Pfam" id="PF02628">
    <property type="entry name" value="COX15-CtaA"/>
    <property type="match status" value="1"/>
</dbReference>
<dbReference type="InterPro" id="IPR050450">
    <property type="entry name" value="COX15/CtaA_HemeA_synthase"/>
</dbReference>
<feature type="transmembrane region" description="Helical" evidence="12">
    <location>
        <begin position="110"/>
        <end position="130"/>
    </location>
</feature>
<feature type="transmembrane region" description="Helical" evidence="12">
    <location>
        <begin position="20"/>
        <end position="43"/>
    </location>
</feature>
<protein>
    <submittedName>
        <fullName evidence="13">COX15/CtaA family protein</fullName>
    </submittedName>
</protein>
<evidence type="ECO:0000256" key="9">
    <source>
        <dbReference type="ARBA" id="ARBA00023136"/>
    </source>
</evidence>
<feature type="transmembrane region" description="Helical" evidence="12">
    <location>
        <begin position="253"/>
        <end position="271"/>
    </location>
</feature>
<evidence type="ECO:0000256" key="12">
    <source>
        <dbReference type="SAM" id="Phobius"/>
    </source>
</evidence>
<evidence type="ECO:0000256" key="5">
    <source>
        <dbReference type="ARBA" id="ARBA00022989"/>
    </source>
</evidence>
<dbReference type="InterPro" id="IPR003780">
    <property type="entry name" value="COX15/CtaA_fam"/>
</dbReference>
<dbReference type="GO" id="GO:0016020">
    <property type="term" value="C:membrane"/>
    <property type="evidence" value="ECO:0007669"/>
    <property type="project" value="UniProtKB-SubCell"/>
</dbReference>
<dbReference type="RefSeq" id="WP_345469465.1">
    <property type="nucleotide sequence ID" value="NZ_CP125942.1"/>
</dbReference>
<evidence type="ECO:0000313" key="14">
    <source>
        <dbReference type="Proteomes" id="UP001486888"/>
    </source>
</evidence>
<feature type="transmembrane region" description="Helical" evidence="12">
    <location>
        <begin position="136"/>
        <end position="157"/>
    </location>
</feature>
<name>A0AAU6WA67_9MICC</name>
<evidence type="ECO:0000256" key="7">
    <source>
        <dbReference type="ARBA" id="ARBA00023004"/>
    </source>
</evidence>
<dbReference type="Proteomes" id="UP001486888">
    <property type="component" value="Chromosome"/>
</dbReference>
<reference evidence="13 14" key="1">
    <citation type="submission" date="2023-05" db="EMBL/GenBank/DDBJ databases">
        <title>Glutamicibacter sp. B1, complete genome.</title>
        <authorList>
            <person name="Long Y.H."/>
            <person name="Fang T."/>
            <person name="Li X.Y."/>
        </authorList>
    </citation>
    <scope>NUCLEOTIDE SEQUENCE [LARGE SCALE GENOMIC DNA]</scope>
    <source>
        <strain evidence="13 14">B1</strain>
    </source>
</reference>
<feature type="transmembrane region" description="Helical" evidence="12">
    <location>
        <begin position="277"/>
        <end position="298"/>
    </location>
</feature>
<feature type="transmembrane region" description="Helical" evidence="12">
    <location>
        <begin position="81"/>
        <end position="98"/>
    </location>
</feature>
<dbReference type="AlphaFoldDB" id="A0AAU6WA67"/>
<keyword evidence="9 12" id="KW-0472">Membrane</keyword>
<keyword evidence="7" id="KW-0408">Iron</keyword>
<dbReference type="GO" id="GO:0006784">
    <property type="term" value="P:heme A biosynthetic process"/>
    <property type="evidence" value="ECO:0007669"/>
    <property type="project" value="InterPro"/>
</dbReference>